<gene>
    <name evidence="5" type="ORF">R1flu_016649</name>
</gene>
<dbReference type="InterPro" id="IPR006076">
    <property type="entry name" value="FAD-dep_OxRdtase"/>
</dbReference>
<feature type="domain" description="FAD dependent oxidoreductase" evidence="4">
    <location>
        <begin position="90"/>
        <end position="478"/>
    </location>
</feature>
<evidence type="ECO:0000313" key="6">
    <source>
        <dbReference type="Proteomes" id="UP001605036"/>
    </source>
</evidence>
<evidence type="ECO:0000259" key="4">
    <source>
        <dbReference type="Pfam" id="PF01266"/>
    </source>
</evidence>
<evidence type="ECO:0000313" key="5">
    <source>
        <dbReference type="EMBL" id="KAL2631963.1"/>
    </source>
</evidence>
<name>A0ABD1YMN2_9MARC</name>
<dbReference type="EMBL" id="JBHFFA010000004">
    <property type="protein sequence ID" value="KAL2631963.1"/>
    <property type="molecule type" value="Genomic_DNA"/>
</dbReference>
<comment type="caution">
    <text evidence="5">The sequence shown here is derived from an EMBL/GenBank/DDBJ whole genome shotgun (WGS) entry which is preliminary data.</text>
</comment>
<reference evidence="5 6" key="1">
    <citation type="submission" date="2024-09" db="EMBL/GenBank/DDBJ databases">
        <title>Chromosome-scale assembly of Riccia fluitans.</title>
        <authorList>
            <person name="Paukszto L."/>
            <person name="Sawicki J."/>
            <person name="Karawczyk K."/>
            <person name="Piernik-Szablinska J."/>
            <person name="Szczecinska M."/>
            <person name="Mazdziarz M."/>
        </authorList>
    </citation>
    <scope>NUCLEOTIDE SEQUENCE [LARGE SCALE GENOMIC DNA]</scope>
    <source>
        <strain evidence="5">Rf_01</strain>
        <tissue evidence="5">Aerial parts of the thallus</tissue>
    </source>
</reference>
<organism evidence="5 6">
    <name type="scientific">Riccia fluitans</name>
    <dbReference type="NCBI Taxonomy" id="41844"/>
    <lineage>
        <taxon>Eukaryota</taxon>
        <taxon>Viridiplantae</taxon>
        <taxon>Streptophyta</taxon>
        <taxon>Embryophyta</taxon>
        <taxon>Marchantiophyta</taxon>
        <taxon>Marchantiopsida</taxon>
        <taxon>Marchantiidae</taxon>
        <taxon>Marchantiales</taxon>
        <taxon>Ricciaceae</taxon>
        <taxon>Riccia</taxon>
    </lineage>
</organism>
<evidence type="ECO:0000256" key="3">
    <source>
        <dbReference type="ARBA" id="ARBA00046185"/>
    </source>
</evidence>
<keyword evidence="1" id="KW-0560">Oxidoreductase</keyword>
<dbReference type="PANTHER" id="PTHR13847">
    <property type="entry name" value="SARCOSINE DEHYDROGENASE-RELATED"/>
    <property type="match status" value="1"/>
</dbReference>
<accession>A0ABD1YMN2</accession>
<dbReference type="Gene3D" id="3.30.9.10">
    <property type="entry name" value="D-Amino Acid Oxidase, subunit A, domain 2"/>
    <property type="match status" value="1"/>
</dbReference>
<dbReference type="AlphaFoldDB" id="A0ABD1YMN2"/>
<evidence type="ECO:0000256" key="2">
    <source>
        <dbReference type="ARBA" id="ARBA00039785"/>
    </source>
</evidence>
<protein>
    <recommendedName>
        <fullName evidence="2">FAD-dependent oxidoreductase domain-containing protein 1</fullName>
    </recommendedName>
</protein>
<dbReference type="Proteomes" id="UP001605036">
    <property type="component" value="Unassembled WGS sequence"/>
</dbReference>
<sequence length="503" mass="53542">MECVMNSVISAVNPSFGSRVNPASLCEKNGLVHRASSSFSRQDTTFSCTKLPGSAKVLVPKLQDPEKGVRSIRKARRWTRASAAAALEYDVVIVGAGVVGTATAHHILTTTKLSVALIDAQVPCSGATGAGQGYIWMAHRKPGTAGWALAKHGKSLWETFAEELQASGESLQEALGLRHTGSLLVASTDDQARSLQSWIQVLSEAGIPSTYWTPVEVANMEPALASGCVTGAAYFHEDFQIDAALTMNTLLKKVREYAAGGRYKELFNTPVQQLIRSSAEGRIVGVEIPAGKVFSRNAVVIASGAWTMTLMNTVSAQWGIPLVPPVKPRKGHLLVIEGPHNIPLKSGIMEVDYLANYHSPGSQERPAAKPAEESGVSVSMTATLDPSGNLLLGSSREFAGFNVDVENEVIERIVERAALFLPGVRSMKGKVRTGLRPYSSDGRPLVGPVEDVPGLILATGHEGSGLCLALATAELVTNMIQEFENPVEFSPFLPRGRLVGALA</sequence>
<keyword evidence="6" id="KW-1185">Reference proteome</keyword>
<dbReference type="SUPFAM" id="SSF51905">
    <property type="entry name" value="FAD/NAD(P)-binding domain"/>
    <property type="match status" value="1"/>
</dbReference>
<proteinExistence type="predicted"/>
<dbReference type="GO" id="GO:0016491">
    <property type="term" value="F:oxidoreductase activity"/>
    <property type="evidence" value="ECO:0007669"/>
    <property type="project" value="UniProtKB-KW"/>
</dbReference>
<dbReference type="Pfam" id="PF01266">
    <property type="entry name" value="DAO"/>
    <property type="match status" value="1"/>
</dbReference>
<comment type="function">
    <text evidence="3">Required for the assembly of the mitochondrial membrane respiratory chain NADH dehydrogenase (Complex I). Involved in mid-late stages of complex I assembly.</text>
</comment>
<dbReference type="Gene3D" id="3.50.50.60">
    <property type="entry name" value="FAD/NAD(P)-binding domain"/>
    <property type="match status" value="1"/>
</dbReference>
<dbReference type="InterPro" id="IPR036188">
    <property type="entry name" value="FAD/NAD-bd_sf"/>
</dbReference>
<dbReference type="PANTHER" id="PTHR13847:SF287">
    <property type="entry name" value="FAD-DEPENDENT OXIDOREDUCTASE DOMAIN-CONTAINING PROTEIN 1"/>
    <property type="match status" value="1"/>
</dbReference>
<evidence type="ECO:0000256" key="1">
    <source>
        <dbReference type="ARBA" id="ARBA00023002"/>
    </source>
</evidence>